<dbReference type="Pfam" id="PF07786">
    <property type="entry name" value="HGSNAT_cat"/>
    <property type="match status" value="1"/>
</dbReference>
<dbReference type="InterPro" id="IPR012429">
    <property type="entry name" value="HGSNAT_cat"/>
</dbReference>
<keyword evidence="1" id="KW-0472">Membrane</keyword>
<sequence>MTRIETKLRTAVAARPQDRFDRLDALRAVAVVWMVVFHFCFDLNHFRLMTPPQRFLSDPFWTMQRTAIVSLFMVCAGLSQAVALSAGLGWSRFWRRWGQVAGCAVLVSAGSAFMFPESWISFGVLHGLAVMLLLLRVLVPPLLRRWAGGSWQMQALLWGTGALALMAPRFAASEVFNGRWGNWTGLVTRLPFTQDYVPVLPWLAPVLWGLALGLWLLAHRRSWLTAPVPWARLGQRLAVVGRWSLSIYMVHQPLLIGALTVWVQLRG</sequence>
<name>A0ABU9C8J5_9BURK</name>
<feature type="transmembrane region" description="Helical" evidence="1">
    <location>
        <begin position="25"/>
        <end position="46"/>
    </location>
</feature>
<proteinExistence type="predicted"/>
<protein>
    <submittedName>
        <fullName evidence="3">Heparan-alpha-glucosaminide N-acetyltransferase</fullName>
        <ecNumber evidence="3">2.3.1.78</ecNumber>
    </submittedName>
</protein>
<dbReference type="Proteomes" id="UP001379945">
    <property type="component" value="Unassembled WGS sequence"/>
</dbReference>
<feature type="transmembrane region" description="Helical" evidence="1">
    <location>
        <begin position="155"/>
        <end position="176"/>
    </location>
</feature>
<evidence type="ECO:0000313" key="4">
    <source>
        <dbReference type="Proteomes" id="UP001379945"/>
    </source>
</evidence>
<keyword evidence="3" id="KW-0012">Acyltransferase</keyword>
<feature type="transmembrane region" description="Helical" evidence="1">
    <location>
        <begin position="196"/>
        <end position="218"/>
    </location>
</feature>
<evidence type="ECO:0000256" key="1">
    <source>
        <dbReference type="SAM" id="Phobius"/>
    </source>
</evidence>
<organism evidence="3 4">
    <name type="scientific">Ideonella margarita</name>
    <dbReference type="NCBI Taxonomy" id="2984191"/>
    <lineage>
        <taxon>Bacteria</taxon>
        <taxon>Pseudomonadati</taxon>
        <taxon>Pseudomonadota</taxon>
        <taxon>Betaproteobacteria</taxon>
        <taxon>Burkholderiales</taxon>
        <taxon>Sphaerotilaceae</taxon>
        <taxon>Ideonella</taxon>
    </lineage>
</organism>
<keyword evidence="1" id="KW-0812">Transmembrane</keyword>
<keyword evidence="3" id="KW-0808">Transferase</keyword>
<evidence type="ECO:0000259" key="2">
    <source>
        <dbReference type="Pfam" id="PF07786"/>
    </source>
</evidence>
<accession>A0ABU9C8J5</accession>
<feature type="transmembrane region" description="Helical" evidence="1">
    <location>
        <begin position="97"/>
        <end position="116"/>
    </location>
</feature>
<dbReference type="EC" id="2.3.1.78" evidence="3"/>
<dbReference type="GO" id="GO:0015019">
    <property type="term" value="F:heparan-alpha-glucosaminide N-acetyltransferase activity"/>
    <property type="evidence" value="ECO:0007669"/>
    <property type="project" value="UniProtKB-EC"/>
</dbReference>
<feature type="domain" description="Heparan-alpha-glucosaminide N-acetyltransferase catalytic" evidence="2">
    <location>
        <begin position="19"/>
        <end position="253"/>
    </location>
</feature>
<feature type="transmembrane region" description="Helical" evidence="1">
    <location>
        <begin position="122"/>
        <end position="143"/>
    </location>
</feature>
<evidence type="ECO:0000313" key="3">
    <source>
        <dbReference type="EMBL" id="MEK8048206.1"/>
    </source>
</evidence>
<reference evidence="3 4" key="1">
    <citation type="submission" date="2024-04" db="EMBL/GenBank/DDBJ databases">
        <title>Novel species of the genus Ideonella isolated from streams.</title>
        <authorList>
            <person name="Lu H."/>
        </authorList>
    </citation>
    <scope>NUCLEOTIDE SEQUENCE [LARGE SCALE GENOMIC DNA]</scope>
    <source>
        <strain evidence="3 4">LYT19W</strain>
    </source>
</reference>
<feature type="transmembrane region" description="Helical" evidence="1">
    <location>
        <begin position="66"/>
        <end position="90"/>
    </location>
</feature>
<feature type="transmembrane region" description="Helical" evidence="1">
    <location>
        <begin position="239"/>
        <end position="263"/>
    </location>
</feature>
<gene>
    <name evidence="3" type="ORF">AACH00_17775</name>
</gene>
<dbReference type="EMBL" id="JBBUTI010000014">
    <property type="protein sequence ID" value="MEK8048206.1"/>
    <property type="molecule type" value="Genomic_DNA"/>
</dbReference>
<dbReference type="RefSeq" id="WP_341400514.1">
    <property type="nucleotide sequence ID" value="NZ_JBBUTI010000014.1"/>
</dbReference>
<comment type="caution">
    <text evidence="3">The sequence shown here is derived from an EMBL/GenBank/DDBJ whole genome shotgun (WGS) entry which is preliminary data.</text>
</comment>
<keyword evidence="4" id="KW-1185">Reference proteome</keyword>
<keyword evidence="1" id="KW-1133">Transmembrane helix</keyword>